<dbReference type="EMBL" id="ASRX01000032">
    <property type="protein sequence ID" value="EYF04545.1"/>
    <property type="molecule type" value="Genomic_DNA"/>
</dbReference>
<name>A0A017T702_9BACT</name>
<evidence type="ECO:0000256" key="1">
    <source>
        <dbReference type="SAM" id="MobiDB-lite"/>
    </source>
</evidence>
<gene>
    <name evidence="2" type="ORF">CAP_4365</name>
</gene>
<dbReference type="AlphaFoldDB" id="A0A017T702"/>
<protein>
    <recommendedName>
        <fullName evidence="4">Lipoprotein</fullName>
    </recommendedName>
</protein>
<feature type="compositionally biased region" description="Gly residues" evidence="1">
    <location>
        <begin position="40"/>
        <end position="49"/>
    </location>
</feature>
<proteinExistence type="predicted"/>
<accession>A0A017T702</accession>
<dbReference type="Proteomes" id="UP000019678">
    <property type="component" value="Unassembled WGS sequence"/>
</dbReference>
<dbReference type="PROSITE" id="PS51257">
    <property type="entry name" value="PROKAR_LIPOPROTEIN"/>
    <property type="match status" value="1"/>
</dbReference>
<feature type="compositionally biased region" description="Low complexity" evidence="1">
    <location>
        <begin position="50"/>
        <end position="63"/>
    </location>
</feature>
<evidence type="ECO:0000313" key="2">
    <source>
        <dbReference type="EMBL" id="EYF04545.1"/>
    </source>
</evidence>
<keyword evidence="3" id="KW-1185">Reference proteome</keyword>
<dbReference type="RefSeq" id="WP_156041001.1">
    <property type="nucleotide sequence ID" value="NZ_ASRX01000032.1"/>
</dbReference>
<reference evidence="2 3" key="1">
    <citation type="submission" date="2013-05" db="EMBL/GenBank/DDBJ databases">
        <title>Genome assembly of Chondromyces apiculatus DSM 436.</title>
        <authorList>
            <person name="Sharma G."/>
            <person name="Khatri I."/>
            <person name="Kaur C."/>
            <person name="Mayilraj S."/>
            <person name="Subramanian S."/>
        </authorList>
    </citation>
    <scope>NUCLEOTIDE SEQUENCE [LARGE SCALE GENOMIC DNA]</scope>
    <source>
        <strain evidence="2 3">DSM 436</strain>
    </source>
</reference>
<comment type="caution">
    <text evidence="2">The sequence shown here is derived from an EMBL/GenBank/DDBJ whole genome shotgun (WGS) entry which is preliminary data.</text>
</comment>
<organism evidence="2 3">
    <name type="scientific">Chondromyces apiculatus DSM 436</name>
    <dbReference type="NCBI Taxonomy" id="1192034"/>
    <lineage>
        <taxon>Bacteria</taxon>
        <taxon>Pseudomonadati</taxon>
        <taxon>Myxococcota</taxon>
        <taxon>Polyangia</taxon>
        <taxon>Polyangiales</taxon>
        <taxon>Polyangiaceae</taxon>
        <taxon>Chondromyces</taxon>
    </lineage>
</organism>
<dbReference type="OrthoDB" id="5510767at2"/>
<evidence type="ECO:0000313" key="3">
    <source>
        <dbReference type="Proteomes" id="UP000019678"/>
    </source>
</evidence>
<dbReference type="STRING" id="1192034.CAP_4365"/>
<evidence type="ECO:0008006" key="4">
    <source>
        <dbReference type="Google" id="ProtNLM"/>
    </source>
</evidence>
<sequence>MSQPRATSCRALRGAFVLVAILLGGCSRPGGEATADAGAGDAGDAGDVGEGSAASAANAANQEAEARAVEDGGPPVDGGAPEGAQDEASPAAAPEDGAVPGEARRVMVRRLADDPRLSRHKETLKTQYGDKLPWPLEVQTAALPGGREALLILGPPEAREPLVLVLDASGAQAWSKEMPLVGVIPGVRELAILGAPEGGVALAFCEPEGKFAAVRHWDAEGGIVADYEVVEGGGCAALSAAHWPGRGFVVAASGPEGARAQVLDRQGSRAWGRSGVLLPWHATPGAPVSIAPSGEGVVLLQAGLAEGASAGAAGGGASGVLAIRYDARGNMLWRAPLRVGAAPQPATARVGVSAREGGAVRALVGGRAVEIAAEGQIGAGGARSAGAR</sequence>
<feature type="region of interest" description="Disordered" evidence="1">
    <location>
        <begin position="33"/>
        <end position="101"/>
    </location>
</feature>